<organism evidence="12 13">
    <name type="scientific">Tuber aestivum</name>
    <name type="common">summer truffle</name>
    <dbReference type="NCBI Taxonomy" id="59557"/>
    <lineage>
        <taxon>Eukaryota</taxon>
        <taxon>Fungi</taxon>
        <taxon>Dikarya</taxon>
        <taxon>Ascomycota</taxon>
        <taxon>Pezizomycotina</taxon>
        <taxon>Pezizomycetes</taxon>
        <taxon>Pezizales</taxon>
        <taxon>Tuberaceae</taxon>
        <taxon>Tuber</taxon>
    </lineage>
</organism>
<sequence length="401" mass="44520">MPQEPPPGALSSAFPPPPTYYTHFTEENLTALKSHRREDGTLPPAESLPDPLCYLVPPPPPAGSYRAFGEEWMVPERYPSLEEAGIRQLYPPTTVAAAAAANGGGGGRVDKGKELTVDRTIELRRLSKSLLLNYLELVGVMGMAPEQFHEKTADLETILFNMHHLINEYRPHQARETLCLRMEEQLERTRRETEENRKAVAKVEDLLVGLEQVAKRADAICGGEGLGAGNLGDVMKENKVDDGVAKARVRDMEAWEALEIFTSITTNLNIQLTNRRTQRSGPRLQRYLNLHLDKLRCLLGRSPDKSPRIHQAVNLTPNGLKELVLLDPLDEVVIFTLLLDDGRSLMGKDSDGFVRVLTRSAEGDHAHDEVLRCHERELLPDATGDDGGVDHQSANDVIEDA</sequence>
<keyword evidence="13" id="KW-1185">Reference proteome</keyword>
<keyword evidence="6 10" id="KW-0010">Activator</keyword>
<dbReference type="Gene3D" id="6.10.140.200">
    <property type="match status" value="1"/>
</dbReference>
<evidence type="ECO:0000256" key="1">
    <source>
        <dbReference type="ARBA" id="ARBA00004123"/>
    </source>
</evidence>
<evidence type="ECO:0000256" key="3">
    <source>
        <dbReference type="ARBA" id="ARBA00011837"/>
    </source>
</evidence>
<dbReference type="GO" id="GO:0006357">
    <property type="term" value="P:regulation of transcription by RNA polymerase II"/>
    <property type="evidence" value="ECO:0007669"/>
    <property type="project" value="InterPro"/>
</dbReference>
<keyword evidence="8 10" id="KW-0539">Nucleus</keyword>
<reference evidence="12" key="1">
    <citation type="submission" date="2015-10" db="EMBL/GenBank/DDBJ databases">
        <authorList>
            <person name="Regsiter A."/>
            <person name="william w."/>
        </authorList>
    </citation>
    <scope>NUCLEOTIDE SEQUENCE</scope>
    <source>
        <strain evidence="12">Montdore</strain>
    </source>
</reference>
<dbReference type="GO" id="GO:0016592">
    <property type="term" value="C:mediator complex"/>
    <property type="evidence" value="ECO:0007669"/>
    <property type="project" value="InterPro"/>
</dbReference>
<protein>
    <recommendedName>
        <fullName evidence="4 10">Mediator of RNA polymerase II transcription subunit 7</fullName>
    </recommendedName>
</protein>
<dbReference type="Gene3D" id="6.10.140.1520">
    <property type="match status" value="1"/>
</dbReference>
<dbReference type="PANTHER" id="PTHR21428">
    <property type="entry name" value="MEDIATOR OF RNA POLYMERASE II TRANSCRIPTION SUBUNIT 7"/>
    <property type="match status" value="1"/>
</dbReference>
<evidence type="ECO:0000256" key="4">
    <source>
        <dbReference type="ARBA" id="ARBA00020631"/>
    </source>
</evidence>
<dbReference type="InterPro" id="IPR037212">
    <property type="entry name" value="Med7/Med21-like"/>
</dbReference>
<name>A0A292Q2B4_9PEZI</name>
<dbReference type="GO" id="GO:0003712">
    <property type="term" value="F:transcription coregulator activity"/>
    <property type="evidence" value="ECO:0007669"/>
    <property type="project" value="InterPro"/>
</dbReference>
<dbReference type="InterPro" id="IPR044888">
    <property type="entry name" value="Mediatior_Med7_sf"/>
</dbReference>
<gene>
    <name evidence="12" type="ORF">GSTUAT00002933001</name>
</gene>
<comment type="function">
    <text evidence="9">Component of the Mediator complex, a coactivator involved in the regulated transcription of nearly all RNA polymerase II-dependent genes. Mediator functions as a bridge to convey information from gene-specific regulatory proteins to the basal RNA polymerase II transcription machinery. Mediator is recruited to promoters by direct interactions with regulatory proteins and serves as a scaffold for the assembly of a functional preinitiation complex with RNA polymerase II and the general transcription factors.</text>
</comment>
<keyword evidence="7 10" id="KW-0804">Transcription</keyword>
<proteinExistence type="inferred from homology"/>
<comment type="similarity">
    <text evidence="2 10">Belongs to the Mediator complex subunit 7 family.</text>
</comment>
<evidence type="ECO:0000256" key="11">
    <source>
        <dbReference type="SAM" id="MobiDB-lite"/>
    </source>
</evidence>
<dbReference type="GO" id="GO:0070847">
    <property type="term" value="C:core mediator complex"/>
    <property type="evidence" value="ECO:0007669"/>
    <property type="project" value="TreeGrafter"/>
</dbReference>
<evidence type="ECO:0000256" key="6">
    <source>
        <dbReference type="ARBA" id="ARBA00023159"/>
    </source>
</evidence>
<evidence type="ECO:0000313" key="13">
    <source>
        <dbReference type="Proteomes" id="UP001412239"/>
    </source>
</evidence>
<dbReference type="SUPFAM" id="SSF140718">
    <property type="entry name" value="Mediator hinge subcomplex-like"/>
    <property type="match status" value="1"/>
</dbReference>
<dbReference type="Proteomes" id="UP001412239">
    <property type="component" value="Unassembled WGS sequence"/>
</dbReference>
<dbReference type="EMBL" id="LN890979">
    <property type="protein sequence ID" value="CUS13018.1"/>
    <property type="molecule type" value="Genomic_DNA"/>
</dbReference>
<evidence type="ECO:0000256" key="5">
    <source>
        <dbReference type="ARBA" id="ARBA00023015"/>
    </source>
</evidence>
<evidence type="ECO:0000256" key="7">
    <source>
        <dbReference type="ARBA" id="ARBA00023163"/>
    </source>
</evidence>
<dbReference type="AlphaFoldDB" id="A0A292Q2B4"/>
<dbReference type="Pfam" id="PF05983">
    <property type="entry name" value="Med7"/>
    <property type="match status" value="1"/>
</dbReference>
<evidence type="ECO:0000256" key="9">
    <source>
        <dbReference type="ARBA" id="ARBA00025687"/>
    </source>
</evidence>
<evidence type="ECO:0000313" key="12">
    <source>
        <dbReference type="EMBL" id="CUS13018.1"/>
    </source>
</evidence>
<accession>A0A292Q2B4</accession>
<comment type="subcellular location">
    <subcellularLocation>
        <location evidence="1 10">Nucleus</location>
    </subcellularLocation>
</comment>
<feature type="region of interest" description="Disordered" evidence="11">
    <location>
        <begin position="379"/>
        <end position="401"/>
    </location>
</feature>
<dbReference type="PANTHER" id="PTHR21428:SF11">
    <property type="entry name" value="MEDIATOR OF RNA POLYMERASE II TRANSCRIPTION SUBUNIT 7"/>
    <property type="match status" value="1"/>
</dbReference>
<dbReference type="InterPro" id="IPR009244">
    <property type="entry name" value="Mediatior_Med7"/>
</dbReference>
<keyword evidence="5 10" id="KW-0805">Transcription regulation</keyword>
<evidence type="ECO:0000256" key="8">
    <source>
        <dbReference type="ARBA" id="ARBA00023242"/>
    </source>
</evidence>
<comment type="subunit">
    <text evidence="3 10">Component of the Mediator complex.</text>
</comment>
<feature type="region of interest" description="Disordered" evidence="11">
    <location>
        <begin position="1"/>
        <end position="22"/>
    </location>
</feature>
<evidence type="ECO:0000256" key="2">
    <source>
        <dbReference type="ARBA" id="ARBA00009994"/>
    </source>
</evidence>
<evidence type="ECO:0000256" key="10">
    <source>
        <dbReference type="RuleBase" id="RU364060"/>
    </source>
</evidence>
<feature type="compositionally biased region" description="Pro residues" evidence="11">
    <location>
        <begin position="1"/>
        <end position="19"/>
    </location>
</feature>